<accession>A0ABD1YTE8</accession>
<dbReference type="EMBL" id="JBHFFA010000003">
    <property type="protein sequence ID" value="KAL2634046.1"/>
    <property type="molecule type" value="Genomic_DNA"/>
</dbReference>
<gene>
    <name evidence="1" type="ORF">R1flu_005525</name>
</gene>
<evidence type="ECO:0000313" key="1">
    <source>
        <dbReference type="EMBL" id="KAL2634046.1"/>
    </source>
</evidence>
<reference evidence="1 2" key="1">
    <citation type="submission" date="2024-09" db="EMBL/GenBank/DDBJ databases">
        <title>Chromosome-scale assembly of Riccia fluitans.</title>
        <authorList>
            <person name="Paukszto L."/>
            <person name="Sawicki J."/>
            <person name="Karawczyk K."/>
            <person name="Piernik-Szablinska J."/>
            <person name="Szczecinska M."/>
            <person name="Mazdziarz M."/>
        </authorList>
    </citation>
    <scope>NUCLEOTIDE SEQUENCE [LARGE SCALE GENOMIC DNA]</scope>
    <source>
        <strain evidence="1">Rf_01</strain>
        <tissue evidence="1">Aerial parts of the thallus</tissue>
    </source>
</reference>
<keyword evidence="2" id="KW-1185">Reference proteome</keyword>
<sequence>MPSSWVLLAKGIVRTIIETLHVYTEALERQRRQQNTRESASKFRQLGNTWSIILDHFFTSENNYARWVCTFELSRDHCPMSKLLA</sequence>
<proteinExistence type="predicted"/>
<organism evidence="1 2">
    <name type="scientific">Riccia fluitans</name>
    <dbReference type="NCBI Taxonomy" id="41844"/>
    <lineage>
        <taxon>Eukaryota</taxon>
        <taxon>Viridiplantae</taxon>
        <taxon>Streptophyta</taxon>
        <taxon>Embryophyta</taxon>
        <taxon>Marchantiophyta</taxon>
        <taxon>Marchantiopsida</taxon>
        <taxon>Marchantiidae</taxon>
        <taxon>Marchantiales</taxon>
        <taxon>Ricciaceae</taxon>
        <taxon>Riccia</taxon>
    </lineage>
</organism>
<evidence type="ECO:0000313" key="2">
    <source>
        <dbReference type="Proteomes" id="UP001605036"/>
    </source>
</evidence>
<comment type="caution">
    <text evidence="1">The sequence shown here is derived from an EMBL/GenBank/DDBJ whole genome shotgun (WGS) entry which is preliminary data.</text>
</comment>
<dbReference type="Proteomes" id="UP001605036">
    <property type="component" value="Unassembled WGS sequence"/>
</dbReference>
<dbReference type="AlphaFoldDB" id="A0ABD1YTE8"/>
<name>A0ABD1YTE8_9MARC</name>
<protein>
    <submittedName>
        <fullName evidence="1">Uncharacterized protein</fullName>
    </submittedName>
</protein>